<feature type="domain" description="C2H2-type" evidence="11">
    <location>
        <begin position="125"/>
        <end position="152"/>
    </location>
</feature>
<keyword evidence="2" id="KW-0678">Repressor</keyword>
<protein>
    <recommendedName>
        <fullName evidence="11">C2H2-type domain-containing protein</fullName>
    </recommendedName>
</protein>
<evidence type="ECO:0000259" key="11">
    <source>
        <dbReference type="PROSITE" id="PS50157"/>
    </source>
</evidence>
<dbReference type="GeneID" id="36515266"/>
<evidence type="ECO:0000256" key="6">
    <source>
        <dbReference type="ARBA" id="ARBA00022833"/>
    </source>
</evidence>
<reference evidence="12 13" key="1">
    <citation type="submission" date="2017-04" db="EMBL/GenBank/DDBJ databases">
        <title>Genome sequencing of [Candida] sorbophila.</title>
        <authorList>
            <person name="Ahn J.O."/>
        </authorList>
    </citation>
    <scope>NUCLEOTIDE SEQUENCE [LARGE SCALE GENOMIC DNA]</scope>
    <source>
        <strain evidence="12 13">DS02</strain>
    </source>
</reference>
<comment type="subcellular location">
    <subcellularLocation>
        <location evidence="1">Nucleus</location>
    </subcellularLocation>
</comment>
<keyword evidence="7" id="KW-0539">Nucleus</keyword>
<evidence type="ECO:0000256" key="7">
    <source>
        <dbReference type="ARBA" id="ARBA00023242"/>
    </source>
</evidence>
<feature type="compositionally biased region" description="Low complexity" evidence="10">
    <location>
        <begin position="424"/>
        <end position="436"/>
    </location>
</feature>
<keyword evidence="13" id="KW-1185">Reference proteome</keyword>
<dbReference type="EMBL" id="NDIQ01000001">
    <property type="protein sequence ID" value="PRT53897.1"/>
    <property type="molecule type" value="Genomic_DNA"/>
</dbReference>
<dbReference type="FunFam" id="3.30.160.60:FF:002343">
    <property type="entry name" value="Zinc finger protein 33A"/>
    <property type="match status" value="1"/>
</dbReference>
<dbReference type="RefSeq" id="XP_024663843.1">
    <property type="nucleotide sequence ID" value="XM_024808075.1"/>
</dbReference>
<evidence type="ECO:0000256" key="10">
    <source>
        <dbReference type="SAM" id="MobiDB-lite"/>
    </source>
</evidence>
<proteinExistence type="inferred from homology"/>
<evidence type="ECO:0000256" key="3">
    <source>
        <dbReference type="ARBA" id="ARBA00022723"/>
    </source>
</evidence>
<evidence type="ECO:0000256" key="1">
    <source>
        <dbReference type="ARBA" id="ARBA00004123"/>
    </source>
</evidence>
<dbReference type="Gene3D" id="3.30.160.60">
    <property type="entry name" value="Classic Zinc Finger"/>
    <property type="match status" value="2"/>
</dbReference>
<gene>
    <name evidence="12" type="ORF">B9G98_01517</name>
</gene>
<keyword evidence="4" id="KW-0677">Repeat</keyword>
<dbReference type="SMART" id="SM00355">
    <property type="entry name" value="ZnF_C2H2"/>
    <property type="match status" value="3"/>
</dbReference>
<dbReference type="PROSITE" id="PS50157">
    <property type="entry name" value="ZINC_FINGER_C2H2_2"/>
    <property type="match status" value="2"/>
</dbReference>
<dbReference type="OrthoDB" id="6155966at2759"/>
<dbReference type="Pfam" id="PF00096">
    <property type="entry name" value="zf-C2H2"/>
    <property type="match status" value="1"/>
</dbReference>
<dbReference type="STRING" id="45607.A0A2T0FG04"/>
<keyword evidence="3" id="KW-0479">Metal-binding</keyword>
<dbReference type="Proteomes" id="UP000238350">
    <property type="component" value="Unassembled WGS sequence"/>
</dbReference>
<dbReference type="InterPro" id="IPR050806">
    <property type="entry name" value="pacC/RIM101"/>
</dbReference>
<feature type="domain" description="C2H2-type" evidence="11">
    <location>
        <begin position="95"/>
        <end position="124"/>
    </location>
</feature>
<dbReference type="GO" id="GO:0008270">
    <property type="term" value="F:zinc ion binding"/>
    <property type="evidence" value="ECO:0007669"/>
    <property type="project" value="UniProtKB-KW"/>
</dbReference>
<dbReference type="AlphaFoldDB" id="A0A2T0FG04"/>
<evidence type="ECO:0000313" key="13">
    <source>
        <dbReference type="Proteomes" id="UP000238350"/>
    </source>
</evidence>
<feature type="compositionally biased region" description="Polar residues" evidence="10">
    <location>
        <begin position="25"/>
        <end position="35"/>
    </location>
</feature>
<evidence type="ECO:0000256" key="4">
    <source>
        <dbReference type="ARBA" id="ARBA00022737"/>
    </source>
</evidence>
<evidence type="ECO:0000256" key="9">
    <source>
        <dbReference type="PROSITE-ProRule" id="PRU00042"/>
    </source>
</evidence>
<comment type="similarity">
    <text evidence="8">Belongs to the pacC/RIM101 family.</text>
</comment>
<feature type="compositionally biased region" description="Low complexity" evidence="10">
    <location>
        <begin position="331"/>
        <end position="343"/>
    </location>
</feature>
<evidence type="ECO:0000256" key="2">
    <source>
        <dbReference type="ARBA" id="ARBA00022491"/>
    </source>
</evidence>
<accession>A0A2T0FG04</accession>
<feature type="region of interest" description="Disordered" evidence="10">
    <location>
        <begin position="1"/>
        <end position="54"/>
    </location>
</feature>
<keyword evidence="5 9" id="KW-0863">Zinc-finger</keyword>
<comment type="caution">
    <text evidence="12">The sequence shown here is derived from an EMBL/GenBank/DDBJ whole genome shotgun (WGS) entry which is preliminary data.</text>
</comment>
<dbReference type="InterPro" id="IPR036236">
    <property type="entry name" value="Znf_C2H2_sf"/>
</dbReference>
<evidence type="ECO:0000313" key="12">
    <source>
        <dbReference type="EMBL" id="PRT53897.1"/>
    </source>
</evidence>
<dbReference type="PANTHER" id="PTHR47257:SF1">
    <property type="entry name" value="PH-RESPONSE TRANSCRIPTION FACTOR PACC_RIM101"/>
    <property type="match status" value="1"/>
</dbReference>
<name>A0A2T0FG04_9ASCO</name>
<feature type="region of interest" description="Disordered" evidence="10">
    <location>
        <begin position="138"/>
        <end position="157"/>
    </location>
</feature>
<sequence length="477" mass="52249">MNTLYPDISGMNHGPLKRSPPVSANMLSPPNQQLATPKPSPEWPSRSSPESESPEEQVLACHWAGCSNVYDEAEALYAHLCDDHVGRKSTRNLSLTCKWDNCDVTTAKRDHITSHIRIHIPLKPYKCQHCPKTFKRPQDLKKHARTHSSSGPHRQTYDADVKETHSVYPTATSNGYSQPVGQYGAYGAQSSAEPYASMGPMYGNYGSSGYYGNDTLSGMVRSTQPYEEGRKRALDMTYDLISDVKRSRVAPQYSSAMAQRINAMSPLMQGPVPTAQDVNRLASLPARDLNVADDFLNQLSMNLSRKTELFGYSPAANAAMQANHVPPPQGSLPSPEESLSSSLYPPLPWEKQYASHVPRIEHDHTGRRMVIGNQQAAPADKSEVKSEAYGDNDLSDDEDKDNALSSSSSSAGSPVPVPEEADSPKPSSESSSPLLDSPREEALNALRVISVLRNLLSQAAEVKKKQESDLYPAVEVK</sequence>
<keyword evidence="6" id="KW-0862">Zinc</keyword>
<feature type="region of interest" description="Disordered" evidence="10">
    <location>
        <begin position="373"/>
        <end position="439"/>
    </location>
</feature>
<dbReference type="PANTHER" id="PTHR47257">
    <property type="entry name" value="PH-RESPONSE TRANSCRIPTION FACTOR PACC/RIM101"/>
    <property type="match status" value="1"/>
</dbReference>
<evidence type="ECO:0000256" key="8">
    <source>
        <dbReference type="ARBA" id="ARBA00038089"/>
    </source>
</evidence>
<feature type="region of interest" description="Disordered" evidence="10">
    <location>
        <begin position="321"/>
        <end position="343"/>
    </location>
</feature>
<dbReference type="InterPro" id="IPR013087">
    <property type="entry name" value="Znf_C2H2_type"/>
</dbReference>
<dbReference type="SUPFAM" id="SSF57667">
    <property type="entry name" value="beta-beta-alpha zinc fingers"/>
    <property type="match status" value="2"/>
</dbReference>
<evidence type="ECO:0000256" key="5">
    <source>
        <dbReference type="ARBA" id="ARBA00022771"/>
    </source>
</evidence>
<dbReference type="PROSITE" id="PS00028">
    <property type="entry name" value="ZINC_FINGER_C2H2_1"/>
    <property type="match status" value="2"/>
</dbReference>
<dbReference type="GO" id="GO:0045944">
    <property type="term" value="P:positive regulation of transcription by RNA polymerase II"/>
    <property type="evidence" value="ECO:0007669"/>
    <property type="project" value="TreeGrafter"/>
</dbReference>
<organism evidence="12 13">
    <name type="scientific">Wickerhamiella sorbophila</name>
    <dbReference type="NCBI Taxonomy" id="45607"/>
    <lineage>
        <taxon>Eukaryota</taxon>
        <taxon>Fungi</taxon>
        <taxon>Dikarya</taxon>
        <taxon>Ascomycota</taxon>
        <taxon>Saccharomycotina</taxon>
        <taxon>Dipodascomycetes</taxon>
        <taxon>Dipodascales</taxon>
        <taxon>Trichomonascaceae</taxon>
        <taxon>Wickerhamiella</taxon>
    </lineage>
</organism>
<dbReference type="GO" id="GO:0005634">
    <property type="term" value="C:nucleus"/>
    <property type="evidence" value="ECO:0007669"/>
    <property type="project" value="UniProtKB-SubCell"/>
</dbReference>